<evidence type="ECO:0000256" key="1">
    <source>
        <dbReference type="SAM" id="MobiDB-lite"/>
    </source>
</evidence>
<accession>K0T8F6</accession>
<feature type="compositionally biased region" description="Polar residues" evidence="1">
    <location>
        <begin position="1"/>
        <end position="12"/>
    </location>
</feature>
<dbReference type="AlphaFoldDB" id="K0T8F6"/>
<organism evidence="2 3">
    <name type="scientific">Thalassiosira oceanica</name>
    <name type="common">Marine diatom</name>
    <dbReference type="NCBI Taxonomy" id="159749"/>
    <lineage>
        <taxon>Eukaryota</taxon>
        <taxon>Sar</taxon>
        <taxon>Stramenopiles</taxon>
        <taxon>Ochrophyta</taxon>
        <taxon>Bacillariophyta</taxon>
        <taxon>Coscinodiscophyceae</taxon>
        <taxon>Thalassiosirophycidae</taxon>
        <taxon>Thalassiosirales</taxon>
        <taxon>Thalassiosiraceae</taxon>
        <taxon>Thalassiosira</taxon>
    </lineage>
</organism>
<keyword evidence="3" id="KW-1185">Reference proteome</keyword>
<dbReference type="Proteomes" id="UP000266841">
    <property type="component" value="Unassembled WGS sequence"/>
</dbReference>
<protein>
    <submittedName>
        <fullName evidence="2">Uncharacterized protein</fullName>
    </submittedName>
</protein>
<feature type="region of interest" description="Disordered" evidence="1">
    <location>
        <begin position="1"/>
        <end position="94"/>
    </location>
</feature>
<sequence length="207" mass="21804">MQQPQVLTQKGTNPRPRLQRGDDTGGDKPPDPPNLNGPGDPSVAPESPNKKPPVAVQGCGLAGQTGGRCQRRAEAADGLSVPNEKTSLPGATPPINLGCRAVRLLLARRRTSERNSPTNEQKIDIEEASLTATADTVASSGVLTRRPSCRRLPGGDSGGVVAEPLSTVISRVISVLCGRFCQKKSQISTRQAFSQTTREMKTAVSTS</sequence>
<name>K0T8F6_THAOC</name>
<comment type="caution">
    <text evidence="2">The sequence shown here is derived from an EMBL/GenBank/DDBJ whole genome shotgun (WGS) entry which is preliminary data.</text>
</comment>
<evidence type="ECO:0000313" key="2">
    <source>
        <dbReference type="EMBL" id="EJK66722.1"/>
    </source>
</evidence>
<proteinExistence type="predicted"/>
<evidence type="ECO:0000313" key="3">
    <source>
        <dbReference type="Proteomes" id="UP000266841"/>
    </source>
</evidence>
<dbReference type="EMBL" id="AGNL01014415">
    <property type="protein sequence ID" value="EJK66722.1"/>
    <property type="molecule type" value="Genomic_DNA"/>
</dbReference>
<reference evidence="2 3" key="1">
    <citation type="journal article" date="2012" name="Genome Biol.">
        <title>Genome and low-iron response of an oceanic diatom adapted to chronic iron limitation.</title>
        <authorList>
            <person name="Lommer M."/>
            <person name="Specht M."/>
            <person name="Roy A.S."/>
            <person name="Kraemer L."/>
            <person name="Andreson R."/>
            <person name="Gutowska M.A."/>
            <person name="Wolf J."/>
            <person name="Bergner S.V."/>
            <person name="Schilhabel M.B."/>
            <person name="Klostermeier U.C."/>
            <person name="Beiko R.G."/>
            <person name="Rosenstiel P."/>
            <person name="Hippler M."/>
            <person name="Laroche J."/>
        </authorList>
    </citation>
    <scope>NUCLEOTIDE SEQUENCE [LARGE SCALE GENOMIC DNA]</scope>
    <source>
        <strain evidence="2 3">CCMP1005</strain>
    </source>
</reference>
<feature type="compositionally biased region" description="Basic and acidic residues" evidence="1">
    <location>
        <begin position="19"/>
        <end position="30"/>
    </location>
</feature>
<gene>
    <name evidence="2" type="ORF">THAOC_12327</name>
</gene>